<organism evidence="11 12">
    <name type="scientific">Gloeophyllum trabeum (strain ATCC 11539 / FP-39264 / Madison 617)</name>
    <name type="common">Brown rot fungus</name>
    <dbReference type="NCBI Taxonomy" id="670483"/>
    <lineage>
        <taxon>Eukaryota</taxon>
        <taxon>Fungi</taxon>
        <taxon>Dikarya</taxon>
        <taxon>Basidiomycota</taxon>
        <taxon>Agaricomycotina</taxon>
        <taxon>Agaricomycetes</taxon>
        <taxon>Gloeophyllales</taxon>
        <taxon>Gloeophyllaceae</taxon>
        <taxon>Gloeophyllum</taxon>
    </lineage>
</organism>
<evidence type="ECO:0000256" key="1">
    <source>
        <dbReference type="ARBA" id="ARBA00001971"/>
    </source>
</evidence>
<comment type="pathway">
    <text evidence="2">Secondary metabolite biosynthesis.</text>
</comment>
<dbReference type="STRING" id="670483.S7PZP3"/>
<dbReference type="PRINTS" id="PR00463">
    <property type="entry name" value="EP450I"/>
</dbReference>
<evidence type="ECO:0000256" key="2">
    <source>
        <dbReference type="ARBA" id="ARBA00005179"/>
    </source>
</evidence>
<evidence type="ECO:0000256" key="10">
    <source>
        <dbReference type="RuleBase" id="RU000461"/>
    </source>
</evidence>
<dbReference type="EMBL" id="KB469306">
    <property type="protein sequence ID" value="EPQ52933.1"/>
    <property type="molecule type" value="Genomic_DNA"/>
</dbReference>
<dbReference type="OMA" id="MHQLKAI"/>
<evidence type="ECO:0000256" key="7">
    <source>
        <dbReference type="ARBA" id="ARBA00023004"/>
    </source>
</evidence>
<dbReference type="eggNOG" id="KOG0156">
    <property type="taxonomic scope" value="Eukaryota"/>
</dbReference>
<dbReference type="InterPro" id="IPR017972">
    <property type="entry name" value="Cyt_P450_CS"/>
</dbReference>
<accession>S7PZP3</accession>
<feature type="binding site" description="axial binding residue" evidence="9">
    <location>
        <position position="431"/>
    </location>
    <ligand>
        <name>heme</name>
        <dbReference type="ChEBI" id="CHEBI:30413"/>
    </ligand>
    <ligandPart>
        <name>Fe</name>
        <dbReference type="ChEBI" id="CHEBI:18248"/>
    </ligandPart>
</feature>
<dbReference type="KEGG" id="gtr:GLOTRDRAFT_45842"/>
<dbReference type="InterPro" id="IPR050364">
    <property type="entry name" value="Cytochrome_P450_fung"/>
</dbReference>
<dbReference type="AlphaFoldDB" id="S7PZP3"/>
<proteinExistence type="inferred from homology"/>
<dbReference type="SUPFAM" id="SSF48264">
    <property type="entry name" value="Cytochrome P450"/>
    <property type="match status" value="1"/>
</dbReference>
<keyword evidence="5 9" id="KW-0479">Metal-binding</keyword>
<evidence type="ECO:0000256" key="9">
    <source>
        <dbReference type="PIRSR" id="PIRSR602401-1"/>
    </source>
</evidence>
<dbReference type="PANTHER" id="PTHR46300:SF7">
    <property type="entry name" value="P450, PUTATIVE (EUROFUNG)-RELATED"/>
    <property type="match status" value="1"/>
</dbReference>
<protein>
    <submittedName>
        <fullName evidence="11">CyP450 monooxygenase</fullName>
    </submittedName>
</protein>
<dbReference type="GO" id="GO:0005506">
    <property type="term" value="F:iron ion binding"/>
    <property type="evidence" value="ECO:0007669"/>
    <property type="project" value="InterPro"/>
</dbReference>
<sequence>MLQATPITLFLFLASVLVYLRLRRSLPLPPGPPGLPIVGNALEIPPSHQWLKYSEWSKSYGDIMHLNALGRHLIVLDSLHVARDLLEKRSGIYSDRPKFTMISDLMGWDWAIQFMSYGPRFRQYRSSVVGQLRKQVLPRNHPIQLREARQLVRELHTSPDRCLSLIKHASGVTMMSILYGCKNDGRRDEYVRVADAATESLVIAGNVGQYLVDFVPVLKYVPEWLPGATFRRQAREWRKLCSDLINKPFGDVKQSLIEGTASPSLVEHMLQGEESRQDEDIIKATAGVLYLGGADTTLSAFYSFMLAMVLFPDVMAKAQAEIDLVTEGQRLPEFSDKAALQYCLCLVLEVFRWVPAVPLAVPHQSNEVDQYRGYVIPKGSIVFVNVWSILHDEKLYPDPSQFNPDRYMPGTEKTPQLDPREVAFGFGRRSCPGMNFAEDHLWIVFVTILSVFDIRRTKDKQGTENPLPSHDFKVSSGMVRYVYEFFTTSTSLQ</sequence>
<dbReference type="Pfam" id="PF00067">
    <property type="entry name" value="p450"/>
    <property type="match status" value="1"/>
</dbReference>
<dbReference type="GO" id="GO:0004497">
    <property type="term" value="F:monooxygenase activity"/>
    <property type="evidence" value="ECO:0007669"/>
    <property type="project" value="UniProtKB-KW"/>
</dbReference>
<gene>
    <name evidence="11" type="ORF">GLOTRDRAFT_45842</name>
</gene>
<keyword evidence="7 9" id="KW-0408">Iron</keyword>
<evidence type="ECO:0000256" key="6">
    <source>
        <dbReference type="ARBA" id="ARBA00023002"/>
    </source>
</evidence>
<dbReference type="OrthoDB" id="2789670at2759"/>
<comment type="similarity">
    <text evidence="3 10">Belongs to the cytochrome P450 family.</text>
</comment>
<evidence type="ECO:0000313" key="11">
    <source>
        <dbReference type="EMBL" id="EPQ52933.1"/>
    </source>
</evidence>
<dbReference type="GO" id="GO:0020037">
    <property type="term" value="F:heme binding"/>
    <property type="evidence" value="ECO:0007669"/>
    <property type="project" value="InterPro"/>
</dbReference>
<evidence type="ECO:0000256" key="3">
    <source>
        <dbReference type="ARBA" id="ARBA00010617"/>
    </source>
</evidence>
<dbReference type="Proteomes" id="UP000030669">
    <property type="component" value="Unassembled WGS sequence"/>
</dbReference>
<evidence type="ECO:0000256" key="8">
    <source>
        <dbReference type="ARBA" id="ARBA00023033"/>
    </source>
</evidence>
<evidence type="ECO:0000256" key="5">
    <source>
        <dbReference type="ARBA" id="ARBA00022723"/>
    </source>
</evidence>
<keyword evidence="8 10" id="KW-0503">Monooxygenase</keyword>
<keyword evidence="4 9" id="KW-0349">Heme</keyword>
<dbReference type="PROSITE" id="PS00086">
    <property type="entry name" value="CYTOCHROME_P450"/>
    <property type="match status" value="1"/>
</dbReference>
<dbReference type="PANTHER" id="PTHR46300">
    <property type="entry name" value="P450, PUTATIVE (EUROFUNG)-RELATED-RELATED"/>
    <property type="match status" value="1"/>
</dbReference>
<dbReference type="Gene3D" id="1.10.630.10">
    <property type="entry name" value="Cytochrome P450"/>
    <property type="match status" value="1"/>
</dbReference>
<dbReference type="GO" id="GO:0016705">
    <property type="term" value="F:oxidoreductase activity, acting on paired donors, with incorporation or reduction of molecular oxygen"/>
    <property type="evidence" value="ECO:0007669"/>
    <property type="project" value="InterPro"/>
</dbReference>
<dbReference type="CDD" id="cd11065">
    <property type="entry name" value="CYP64-like"/>
    <property type="match status" value="1"/>
</dbReference>
<name>S7PZP3_GLOTA</name>
<dbReference type="InterPro" id="IPR002401">
    <property type="entry name" value="Cyt_P450_E_grp-I"/>
</dbReference>
<keyword evidence="12" id="KW-1185">Reference proteome</keyword>
<dbReference type="InterPro" id="IPR036396">
    <property type="entry name" value="Cyt_P450_sf"/>
</dbReference>
<evidence type="ECO:0000256" key="4">
    <source>
        <dbReference type="ARBA" id="ARBA00022617"/>
    </source>
</evidence>
<reference evidence="11 12" key="1">
    <citation type="journal article" date="2012" name="Science">
        <title>The Paleozoic origin of enzymatic lignin decomposition reconstructed from 31 fungal genomes.</title>
        <authorList>
            <person name="Floudas D."/>
            <person name="Binder M."/>
            <person name="Riley R."/>
            <person name="Barry K."/>
            <person name="Blanchette R.A."/>
            <person name="Henrissat B."/>
            <person name="Martinez A.T."/>
            <person name="Otillar R."/>
            <person name="Spatafora J.W."/>
            <person name="Yadav J.S."/>
            <person name="Aerts A."/>
            <person name="Benoit I."/>
            <person name="Boyd A."/>
            <person name="Carlson A."/>
            <person name="Copeland A."/>
            <person name="Coutinho P.M."/>
            <person name="de Vries R.P."/>
            <person name="Ferreira P."/>
            <person name="Findley K."/>
            <person name="Foster B."/>
            <person name="Gaskell J."/>
            <person name="Glotzer D."/>
            <person name="Gorecki P."/>
            <person name="Heitman J."/>
            <person name="Hesse C."/>
            <person name="Hori C."/>
            <person name="Igarashi K."/>
            <person name="Jurgens J.A."/>
            <person name="Kallen N."/>
            <person name="Kersten P."/>
            <person name="Kohler A."/>
            <person name="Kuees U."/>
            <person name="Kumar T.K.A."/>
            <person name="Kuo A."/>
            <person name="LaButti K."/>
            <person name="Larrondo L.F."/>
            <person name="Lindquist E."/>
            <person name="Ling A."/>
            <person name="Lombard V."/>
            <person name="Lucas S."/>
            <person name="Lundell T."/>
            <person name="Martin R."/>
            <person name="McLaughlin D.J."/>
            <person name="Morgenstern I."/>
            <person name="Morin E."/>
            <person name="Murat C."/>
            <person name="Nagy L.G."/>
            <person name="Nolan M."/>
            <person name="Ohm R.A."/>
            <person name="Patyshakuliyeva A."/>
            <person name="Rokas A."/>
            <person name="Ruiz-Duenas F.J."/>
            <person name="Sabat G."/>
            <person name="Salamov A."/>
            <person name="Samejima M."/>
            <person name="Schmutz J."/>
            <person name="Slot J.C."/>
            <person name="St John F."/>
            <person name="Stenlid J."/>
            <person name="Sun H."/>
            <person name="Sun S."/>
            <person name="Syed K."/>
            <person name="Tsang A."/>
            <person name="Wiebenga A."/>
            <person name="Young D."/>
            <person name="Pisabarro A."/>
            <person name="Eastwood D.C."/>
            <person name="Martin F."/>
            <person name="Cullen D."/>
            <person name="Grigoriev I.V."/>
            <person name="Hibbett D.S."/>
        </authorList>
    </citation>
    <scope>NUCLEOTIDE SEQUENCE [LARGE SCALE GENOMIC DNA]</scope>
    <source>
        <strain evidence="11 12">ATCC 11539</strain>
    </source>
</reference>
<dbReference type="HOGENOM" id="CLU_001570_2_3_1"/>
<dbReference type="GeneID" id="19306376"/>
<dbReference type="InterPro" id="IPR001128">
    <property type="entry name" value="Cyt_P450"/>
</dbReference>
<evidence type="ECO:0000313" key="12">
    <source>
        <dbReference type="Proteomes" id="UP000030669"/>
    </source>
</evidence>
<comment type="cofactor">
    <cofactor evidence="1 9">
        <name>heme</name>
        <dbReference type="ChEBI" id="CHEBI:30413"/>
    </cofactor>
</comment>
<keyword evidence="6 10" id="KW-0560">Oxidoreductase</keyword>
<dbReference type="RefSeq" id="XP_007868196.1">
    <property type="nucleotide sequence ID" value="XM_007870005.1"/>
</dbReference>